<dbReference type="Gene3D" id="3.40.1190.20">
    <property type="match status" value="1"/>
</dbReference>
<proteinExistence type="predicted"/>
<dbReference type="PANTHER" id="PTHR20858">
    <property type="entry name" value="PHOSPHOMETHYLPYRIMIDINE KINASE"/>
    <property type="match status" value="1"/>
</dbReference>
<dbReference type="STRING" id="177199.A0A420YBI4"/>
<comment type="caution">
    <text evidence="2">The sequence shown here is derived from an EMBL/GenBank/DDBJ whole genome shotgun (WGS) entry which is preliminary data.</text>
</comment>
<dbReference type="GO" id="GO:0005829">
    <property type="term" value="C:cytosol"/>
    <property type="evidence" value="ECO:0007669"/>
    <property type="project" value="TreeGrafter"/>
</dbReference>
<organism evidence="2 3">
    <name type="scientific">Coniochaeta pulveracea</name>
    <dbReference type="NCBI Taxonomy" id="177199"/>
    <lineage>
        <taxon>Eukaryota</taxon>
        <taxon>Fungi</taxon>
        <taxon>Dikarya</taxon>
        <taxon>Ascomycota</taxon>
        <taxon>Pezizomycotina</taxon>
        <taxon>Sordariomycetes</taxon>
        <taxon>Sordariomycetidae</taxon>
        <taxon>Coniochaetales</taxon>
        <taxon>Coniochaetaceae</taxon>
        <taxon>Coniochaeta</taxon>
    </lineage>
</organism>
<reference evidence="2 3" key="1">
    <citation type="submission" date="2018-08" db="EMBL/GenBank/DDBJ databases">
        <title>Draft genome of the lignicolous fungus Coniochaeta pulveracea.</title>
        <authorList>
            <person name="Borstlap C.J."/>
            <person name="De Witt R.N."/>
            <person name="Botha A."/>
            <person name="Volschenk H."/>
        </authorList>
    </citation>
    <scope>NUCLEOTIDE SEQUENCE [LARGE SCALE GENOMIC DNA]</scope>
    <source>
        <strain evidence="2 3">CAB683</strain>
    </source>
</reference>
<gene>
    <name evidence="2" type="ORF">DL546_001321</name>
</gene>
<dbReference type="PANTHER" id="PTHR20858:SF17">
    <property type="entry name" value="HYDROXYMETHYLPYRIMIDINE_PHOSPHOMETHYLPYRIMIDINE KINASE THI20-RELATED"/>
    <property type="match status" value="1"/>
</dbReference>
<dbReference type="GO" id="GO:0008972">
    <property type="term" value="F:phosphomethylpyrimidine kinase activity"/>
    <property type="evidence" value="ECO:0007669"/>
    <property type="project" value="TreeGrafter"/>
</dbReference>
<feature type="domain" description="Pyridoxamine kinase/Phosphomethylpyrimidine kinase" evidence="1">
    <location>
        <begin position="79"/>
        <end position="217"/>
    </location>
</feature>
<name>A0A420YBI4_9PEZI</name>
<accession>A0A420YBI4</accession>
<dbReference type="Proteomes" id="UP000275385">
    <property type="component" value="Unassembled WGS sequence"/>
</dbReference>
<dbReference type="GO" id="GO:0009228">
    <property type="term" value="P:thiamine biosynthetic process"/>
    <property type="evidence" value="ECO:0007669"/>
    <property type="project" value="TreeGrafter"/>
</dbReference>
<evidence type="ECO:0000313" key="3">
    <source>
        <dbReference type="Proteomes" id="UP000275385"/>
    </source>
</evidence>
<dbReference type="InterPro" id="IPR029056">
    <property type="entry name" value="Ribokinase-like"/>
</dbReference>
<dbReference type="GO" id="GO:0008902">
    <property type="term" value="F:hydroxymethylpyrimidine kinase activity"/>
    <property type="evidence" value="ECO:0007669"/>
    <property type="project" value="TreeGrafter"/>
</dbReference>
<evidence type="ECO:0000259" key="1">
    <source>
        <dbReference type="Pfam" id="PF08543"/>
    </source>
</evidence>
<sequence>METGGVLVFGCTDTLATKGLGADERVIAAHHVEITGITTSVPLDEVGDALRSIDCKVVKIGALFSEESIKTVSDDFAPKPELLTVLRKEILPSLTILSATVPEVKALLDEAGVAVDYPKSVQDVLTMANALRSLGPEYVIIKREILEDDKRMSLLHYVLCGGTEPLTATSRVENSKGFFGASYSIPPAIAAQLAKGHSVPEAVSAGFKFVEEMLKEGQYFN</sequence>
<protein>
    <recommendedName>
        <fullName evidence="1">Pyridoxamine kinase/Phosphomethylpyrimidine kinase domain-containing protein</fullName>
    </recommendedName>
</protein>
<dbReference type="InterPro" id="IPR013749">
    <property type="entry name" value="PM/HMP-P_kinase-1"/>
</dbReference>
<dbReference type="Pfam" id="PF08543">
    <property type="entry name" value="Phos_pyr_kin"/>
    <property type="match status" value="1"/>
</dbReference>
<dbReference type="SUPFAM" id="SSF53613">
    <property type="entry name" value="Ribokinase-like"/>
    <property type="match status" value="1"/>
</dbReference>
<dbReference type="AlphaFoldDB" id="A0A420YBI4"/>
<dbReference type="EMBL" id="QVQW01000022">
    <property type="protein sequence ID" value="RKU45224.1"/>
    <property type="molecule type" value="Genomic_DNA"/>
</dbReference>
<keyword evidence="3" id="KW-1185">Reference proteome</keyword>
<evidence type="ECO:0000313" key="2">
    <source>
        <dbReference type="EMBL" id="RKU45224.1"/>
    </source>
</evidence>
<dbReference type="OrthoDB" id="4896037at2759"/>